<evidence type="ECO:0000313" key="3">
    <source>
        <dbReference type="EMBL" id="RLP79878.1"/>
    </source>
</evidence>
<comment type="caution">
    <text evidence="3">The sequence shown here is derived from an EMBL/GenBank/DDBJ whole genome shotgun (WGS) entry which is preliminary data.</text>
</comment>
<name>A0A3L7AJV9_9MICO</name>
<dbReference type="InterPro" id="IPR035990">
    <property type="entry name" value="TIM_sf"/>
</dbReference>
<dbReference type="UniPathway" id="UPA00109">
    <property type="reaction ID" value="UER00189"/>
</dbReference>
<dbReference type="PANTHER" id="PTHR21139">
    <property type="entry name" value="TRIOSEPHOSPHATE ISOMERASE"/>
    <property type="match status" value="1"/>
</dbReference>
<dbReference type="CDD" id="cd00311">
    <property type="entry name" value="TIM"/>
    <property type="match status" value="1"/>
</dbReference>
<dbReference type="UniPathway" id="UPA00138"/>
<protein>
    <recommendedName>
        <fullName evidence="2">Triosephosphate isomerase</fullName>
        <ecNumber evidence="2">5.3.1.1</ecNumber>
    </recommendedName>
</protein>
<dbReference type="OrthoDB" id="9809429at2"/>
<dbReference type="GO" id="GO:0005829">
    <property type="term" value="C:cytosol"/>
    <property type="evidence" value="ECO:0007669"/>
    <property type="project" value="TreeGrafter"/>
</dbReference>
<dbReference type="InterPro" id="IPR013785">
    <property type="entry name" value="Aldolase_TIM"/>
</dbReference>
<keyword evidence="2" id="KW-0324">Glycolysis</keyword>
<accession>A0A3L7AJV9</accession>
<dbReference type="InterPro" id="IPR000652">
    <property type="entry name" value="Triosephosphate_isomerase"/>
</dbReference>
<keyword evidence="1 2" id="KW-0413">Isomerase</keyword>
<dbReference type="Gene3D" id="3.20.20.70">
    <property type="entry name" value="Aldolase class I"/>
    <property type="match status" value="1"/>
</dbReference>
<keyword evidence="2" id="KW-0312">Gluconeogenesis</keyword>
<reference evidence="3 4" key="1">
    <citation type="submission" date="2018-10" db="EMBL/GenBank/DDBJ databases">
        <authorList>
            <person name="Li J."/>
        </authorList>
    </citation>
    <scope>NUCLEOTIDE SEQUENCE [LARGE SCALE GENOMIC DNA]</scope>
    <source>
        <strain evidence="3 4">JCM 11654</strain>
    </source>
</reference>
<sequence length="295" mass="31243">MARVPLRCRLRLGGQGGRDHRVRACPCRLDPRVVGVSVGHGNTFIGVSLKMYLGHEETREWAQAVVDIARTDPGVRDGRTTVVILPTFVSLEAALQIAVGTPVQVGAQNLYWQDRGAFTGEVSGKTLDELGCRYVEIGHAERRSLFGEDAETVARKVEAARRNGLIPILCVGETERGDIDQAITASLGQLGSALALLSAPIEEIVVAYEPVWAIGAQTPAEPAHVRAVCRALRAAVFGDSRIGGGTVIYGGSAGPGVLADLGNDADGVFLGRFAHDPEALRGILVEGDSREHASP</sequence>
<gene>
    <name evidence="3" type="ORF">D9V34_15155</name>
</gene>
<dbReference type="EC" id="5.3.1.1" evidence="2"/>
<organism evidence="3 4">
    <name type="scientific">Mycetocola lacteus</name>
    <dbReference type="NCBI Taxonomy" id="76637"/>
    <lineage>
        <taxon>Bacteria</taxon>
        <taxon>Bacillati</taxon>
        <taxon>Actinomycetota</taxon>
        <taxon>Actinomycetes</taxon>
        <taxon>Micrococcales</taxon>
        <taxon>Microbacteriaceae</taxon>
        <taxon>Mycetocola</taxon>
    </lineage>
</organism>
<evidence type="ECO:0000256" key="2">
    <source>
        <dbReference type="RuleBase" id="RU363013"/>
    </source>
</evidence>
<proteinExistence type="inferred from homology"/>
<dbReference type="SUPFAM" id="SSF51351">
    <property type="entry name" value="Triosephosphate isomerase (TIM)"/>
    <property type="match status" value="1"/>
</dbReference>
<evidence type="ECO:0000256" key="1">
    <source>
        <dbReference type="ARBA" id="ARBA00023235"/>
    </source>
</evidence>
<comment type="catalytic activity">
    <reaction evidence="2">
        <text>D-glyceraldehyde 3-phosphate = dihydroxyacetone phosphate</text>
        <dbReference type="Rhea" id="RHEA:18585"/>
        <dbReference type="ChEBI" id="CHEBI:57642"/>
        <dbReference type="ChEBI" id="CHEBI:59776"/>
        <dbReference type="EC" id="5.3.1.1"/>
    </reaction>
</comment>
<dbReference type="Pfam" id="PF00121">
    <property type="entry name" value="TIM"/>
    <property type="match status" value="1"/>
</dbReference>
<comment type="pathway">
    <text evidence="2">Carbohydrate degradation; glycolysis; D-glyceraldehyde 3-phosphate from glycerone phosphate: step 1/1.</text>
</comment>
<dbReference type="GO" id="GO:0019563">
    <property type="term" value="P:glycerol catabolic process"/>
    <property type="evidence" value="ECO:0007669"/>
    <property type="project" value="TreeGrafter"/>
</dbReference>
<dbReference type="GO" id="GO:0004807">
    <property type="term" value="F:triose-phosphate isomerase activity"/>
    <property type="evidence" value="ECO:0007669"/>
    <property type="project" value="UniProtKB-EC"/>
</dbReference>
<comment type="subcellular location">
    <subcellularLocation>
        <location evidence="2">Cytoplasm</location>
    </subcellularLocation>
</comment>
<dbReference type="Proteomes" id="UP000269438">
    <property type="component" value="Unassembled WGS sequence"/>
</dbReference>
<comment type="similarity">
    <text evidence="2">Belongs to the triosephosphate isomerase family.</text>
</comment>
<comment type="subunit">
    <text evidence="2">Homodimer.</text>
</comment>
<evidence type="ECO:0000313" key="4">
    <source>
        <dbReference type="Proteomes" id="UP000269438"/>
    </source>
</evidence>
<dbReference type="GO" id="GO:0046166">
    <property type="term" value="P:glyceraldehyde-3-phosphate biosynthetic process"/>
    <property type="evidence" value="ECO:0007669"/>
    <property type="project" value="TreeGrafter"/>
</dbReference>
<dbReference type="EMBL" id="RCUY01000014">
    <property type="protein sequence ID" value="RLP79878.1"/>
    <property type="molecule type" value="Genomic_DNA"/>
</dbReference>
<dbReference type="AlphaFoldDB" id="A0A3L7AJV9"/>
<dbReference type="PROSITE" id="PS51440">
    <property type="entry name" value="TIM_2"/>
    <property type="match status" value="1"/>
</dbReference>
<dbReference type="GO" id="GO:0006094">
    <property type="term" value="P:gluconeogenesis"/>
    <property type="evidence" value="ECO:0007669"/>
    <property type="project" value="UniProtKB-UniPathway"/>
</dbReference>
<dbReference type="PANTHER" id="PTHR21139:SF2">
    <property type="entry name" value="TRIOSEPHOSPHATE ISOMERASE"/>
    <property type="match status" value="1"/>
</dbReference>
<comment type="pathway">
    <text evidence="2">Carbohydrate biosynthesis; gluconeogenesis.</text>
</comment>
<dbReference type="GO" id="GO:0006096">
    <property type="term" value="P:glycolytic process"/>
    <property type="evidence" value="ECO:0007669"/>
    <property type="project" value="UniProtKB-UniPathway"/>
</dbReference>
<keyword evidence="2" id="KW-0963">Cytoplasm</keyword>
<keyword evidence="4" id="KW-1185">Reference proteome</keyword>